<feature type="domain" description="Fibronectin type-III" evidence="30">
    <location>
        <begin position="3845"/>
        <end position="3940"/>
    </location>
</feature>
<keyword evidence="21" id="KW-0393">Immunoglobulin domain</keyword>
<evidence type="ECO:0000256" key="15">
    <source>
        <dbReference type="ARBA" id="ARBA00022840"/>
    </source>
</evidence>
<evidence type="ECO:0000256" key="13">
    <source>
        <dbReference type="ARBA" id="ARBA00022777"/>
    </source>
</evidence>
<evidence type="ECO:0000256" key="18">
    <source>
        <dbReference type="ARBA" id="ARBA00023157"/>
    </source>
</evidence>
<dbReference type="GO" id="GO:0040017">
    <property type="term" value="P:positive regulation of locomotion"/>
    <property type="evidence" value="ECO:0007669"/>
    <property type="project" value="UniProtKB-ARBA"/>
</dbReference>
<evidence type="ECO:0000259" key="30">
    <source>
        <dbReference type="PROSITE" id="PS50853"/>
    </source>
</evidence>
<dbReference type="FunFam" id="2.60.40.10:FF:000425">
    <property type="entry name" value="Myosin light chain kinase"/>
    <property type="match status" value="1"/>
</dbReference>
<feature type="compositionally biased region" description="Basic and acidic residues" evidence="27">
    <location>
        <begin position="1588"/>
        <end position="1606"/>
    </location>
</feature>
<keyword evidence="10" id="KW-0479">Metal-binding</keyword>
<dbReference type="RefSeq" id="XP_014489091.1">
    <property type="nucleotide sequence ID" value="XM_014633605.1"/>
</dbReference>
<dbReference type="Pfam" id="PF07679">
    <property type="entry name" value="I-set"/>
    <property type="match status" value="10"/>
</dbReference>
<evidence type="ECO:0000256" key="2">
    <source>
        <dbReference type="ARBA" id="ARBA00004123"/>
    </source>
</evidence>
<accession>A0A6P3YDC0</accession>
<dbReference type="InterPro" id="IPR001452">
    <property type="entry name" value="SH3_domain"/>
</dbReference>
<dbReference type="Proteomes" id="UP000515204">
    <property type="component" value="Unplaced"/>
</dbReference>
<dbReference type="GO" id="GO:0007517">
    <property type="term" value="P:muscle organ development"/>
    <property type="evidence" value="ECO:0007669"/>
    <property type="project" value="UniProtKB-ARBA"/>
</dbReference>
<feature type="domain" description="Ig-like" evidence="29">
    <location>
        <begin position="3179"/>
        <end position="3262"/>
    </location>
</feature>
<evidence type="ECO:0000256" key="20">
    <source>
        <dbReference type="ARBA" id="ARBA00023242"/>
    </source>
</evidence>
<feature type="domain" description="SH3" evidence="28">
    <location>
        <begin position="2491"/>
        <end position="2552"/>
    </location>
</feature>
<dbReference type="CDD" id="cd11856">
    <property type="entry name" value="SH3_p47phox_like"/>
    <property type="match status" value="1"/>
</dbReference>
<dbReference type="FunFam" id="2.60.40.10:FF:000003">
    <property type="entry name" value="Titin isoform E"/>
    <property type="match status" value="1"/>
</dbReference>
<dbReference type="SMART" id="SM00408">
    <property type="entry name" value="IGc2"/>
    <property type="match status" value="9"/>
</dbReference>
<feature type="region of interest" description="Disordered" evidence="27">
    <location>
        <begin position="1328"/>
        <end position="1364"/>
    </location>
</feature>
<dbReference type="InterPro" id="IPR013783">
    <property type="entry name" value="Ig-like_fold"/>
</dbReference>
<feature type="compositionally biased region" description="Low complexity" evidence="27">
    <location>
        <begin position="1734"/>
        <end position="1744"/>
    </location>
</feature>
<dbReference type="GeneID" id="106752139"/>
<feature type="compositionally biased region" description="Basic and acidic residues" evidence="27">
    <location>
        <begin position="2062"/>
        <end position="2080"/>
    </location>
</feature>
<evidence type="ECO:0000313" key="32">
    <source>
        <dbReference type="RefSeq" id="XP_014489091.1"/>
    </source>
</evidence>
<feature type="domain" description="Ig-like" evidence="29">
    <location>
        <begin position="3558"/>
        <end position="3651"/>
    </location>
</feature>
<comment type="catalytic activity">
    <reaction evidence="23">
        <text>L-seryl-[protein] + ATP = O-phospho-L-seryl-[protein] + ADP + H(+)</text>
        <dbReference type="Rhea" id="RHEA:17989"/>
        <dbReference type="Rhea" id="RHEA-COMP:9863"/>
        <dbReference type="Rhea" id="RHEA-COMP:11604"/>
        <dbReference type="ChEBI" id="CHEBI:15378"/>
        <dbReference type="ChEBI" id="CHEBI:29999"/>
        <dbReference type="ChEBI" id="CHEBI:30616"/>
        <dbReference type="ChEBI" id="CHEBI:83421"/>
        <dbReference type="ChEBI" id="CHEBI:456216"/>
        <dbReference type="EC" id="2.7.11.1"/>
    </reaction>
</comment>
<keyword evidence="26" id="KW-0175">Coiled coil</keyword>
<feature type="region of interest" description="Disordered" evidence="27">
    <location>
        <begin position="2033"/>
        <end position="2092"/>
    </location>
</feature>
<dbReference type="GO" id="GO:0009653">
    <property type="term" value="P:anatomical structure morphogenesis"/>
    <property type="evidence" value="ECO:0007669"/>
    <property type="project" value="UniProtKB-ARBA"/>
</dbReference>
<feature type="compositionally biased region" description="Basic and acidic residues" evidence="27">
    <location>
        <begin position="1228"/>
        <end position="1240"/>
    </location>
</feature>
<feature type="compositionally biased region" description="Basic and acidic residues" evidence="27">
    <location>
        <begin position="1270"/>
        <end position="1289"/>
    </location>
</feature>
<feature type="compositionally biased region" description="Basic and acidic residues" evidence="27">
    <location>
        <begin position="1667"/>
        <end position="1685"/>
    </location>
</feature>
<keyword evidence="8" id="KW-0723">Serine/threonine-protein kinase</keyword>
<reference evidence="32" key="1">
    <citation type="submission" date="2025-08" db="UniProtKB">
        <authorList>
            <consortium name="RefSeq"/>
        </authorList>
    </citation>
    <scope>IDENTIFICATION</scope>
</reference>
<evidence type="ECO:0000256" key="16">
    <source>
        <dbReference type="ARBA" id="ARBA00022842"/>
    </source>
</evidence>
<feature type="compositionally biased region" description="Basic and acidic residues" evidence="27">
    <location>
        <begin position="1041"/>
        <end position="1059"/>
    </location>
</feature>
<evidence type="ECO:0000256" key="3">
    <source>
        <dbReference type="ARBA" id="ARBA00004204"/>
    </source>
</evidence>
<feature type="region of interest" description="Disordered" evidence="27">
    <location>
        <begin position="1632"/>
        <end position="1699"/>
    </location>
</feature>
<dbReference type="FunFam" id="2.60.40.10:FF:000056">
    <property type="entry name" value="twitchin isoform X4"/>
    <property type="match status" value="2"/>
</dbReference>
<evidence type="ECO:0000256" key="22">
    <source>
        <dbReference type="ARBA" id="ARBA00047899"/>
    </source>
</evidence>
<feature type="compositionally biased region" description="Basic and acidic residues" evidence="27">
    <location>
        <begin position="1431"/>
        <end position="1442"/>
    </location>
</feature>
<dbReference type="GO" id="GO:0030154">
    <property type="term" value="P:cell differentiation"/>
    <property type="evidence" value="ECO:0007669"/>
    <property type="project" value="UniProtKB-ARBA"/>
</dbReference>
<evidence type="ECO:0000256" key="11">
    <source>
        <dbReference type="ARBA" id="ARBA00022737"/>
    </source>
</evidence>
<dbReference type="Pfam" id="PF00041">
    <property type="entry name" value="fn3"/>
    <property type="match status" value="5"/>
</dbReference>
<keyword evidence="31" id="KW-1185">Reference proteome</keyword>
<keyword evidence="13" id="KW-0418">Kinase</keyword>
<comment type="subcellular location">
    <subcellularLocation>
        <location evidence="3">Cytoplasm</location>
        <location evidence="3">Myofibril</location>
        <location evidence="3">Sarcomere</location>
    </subcellularLocation>
    <subcellularLocation>
        <location evidence="2">Nucleus</location>
    </subcellularLocation>
</comment>
<dbReference type="FunFam" id="2.60.40.10:FF:000147">
    <property type="entry name" value="Myosin light chain kinase"/>
    <property type="match status" value="1"/>
</dbReference>
<dbReference type="GO" id="GO:0030018">
    <property type="term" value="C:Z disc"/>
    <property type="evidence" value="ECO:0007669"/>
    <property type="project" value="UniProtKB-ARBA"/>
</dbReference>
<feature type="region of interest" description="Disordered" evidence="27">
    <location>
        <begin position="1800"/>
        <end position="1857"/>
    </location>
</feature>
<evidence type="ECO:0000313" key="31">
    <source>
        <dbReference type="Proteomes" id="UP000515204"/>
    </source>
</evidence>
<dbReference type="SUPFAM" id="SSF48726">
    <property type="entry name" value="Immunoglobulin"/>
    <property type="match status" value="11"/>
</dbReference>
<dbReference type="FunFam" id="2.60.40.10:FF:000107">
    <property type="entry name" value="Myosin, light chain kinase a"/>
    <property type="match status" value="1"/>
</dbReference>
<dbReference type="PROSITE" id="PS50853">
    <property type="entry name" value="FN3"/>
    <property type="match status" value="5"/>
</dbReference>
<feature type="compositionally biased region" description="Basic and acidic residues" evidence="27">
    <location>
        <begin position="1353"/>
        <end position="1364"/>
    </location>
</feature>
<keyword evidence="7" id="KW-0963">Cytoplasm</keyword>
<dbReference type="SMART" id="SM00060">
    <property type="entry name" value="FN3"/>
    <property type="match status" value="5"/>
</dbReference>
<feature type="domain" description="Ig-like" evidence="29">
    <location>
        <begin position="3089"/>
        <end position="3173"/>
    </location>
</feature>
<evidence type="ECO:0000256" key="10">
    <source>
        <dbReference type="ARBA" id="ARBA00022723"/>
    </source>
</evidence>
<evidence type="ECO:0000256" key="26">
    <source>
        <dbReference type="SAM" id="Coils"/>
    </source>
</evidence>
<evidence type="ECO:0000256" key="6">
    <source>
        <dbReference type="ARBA" id="ARBA00022443"/>
    </source>
</evidence>
<dbReference type="SUPFAM" id="SSF50044">
    <property type="entry name" value="SH3-domain"/>
    <property type="match status" value="1"/>
</dbReference>
<keyword evidence="12" id="KW-0547">Nucleotide-binding</keyword>
<feature type="compositionally biased region" description="Basic residues" evidence="27">
    <location>
        <begin position="1249"/>
        <end position="1258"/>
    </location>
</feature>
<evidence type="ECO:0000256" key="7">
    <source>
        <dbReference type="ARBA" id="ARBA00022490"/>
    </source>
</evidence>
<evidence type="ECO:0000256" key="5">
    <source>
        <dbReference type="ARBA" id="ARBA00012513"/>
    </source>
</evidence>
<gene>
    <name evidence="32" type="primary">LOC106752139</name>
</gene>
<protein>
    <recommendedName>
        <fullName evidence="24">Titin</fullName>
        <ecNumber evidence="5">2.7.11.1</ecNumber>
    </recommendedName>
</protein>
<feature type="compositionally biased region" description="Basic and acidic residues" evidence="27">
    <location>
        <begin position="1983"/>
        <end position="2001"/>
    </location>
</feature>
<comment type="similarity">
    <text evidence="4">Belongs to the protein kinase superfamily. CAMK Ser/Thr protein kinase family.</text>
</comment>
<dbReference type="PROSITE" id="PS50002">
    <property type="entry name" value="SH3"/>
    <property type="match status" value="1"/>
</dbReference>
<keyword evidence="17" id="KW-0112">Calmodulin-binding</keyword>
<keyword evidence="15" id="KW-0067">ATP-binding</keyword>
<feature type="region of interest" description="Disordered" evidence="27">
    <location>
        <begin position="4032"/>
        <end position="4051"/>
    </location>
</feature>
<dbReference type="InterPro" id="IPR036179">
    <property type="entry name" value="Ig-like_dom_sf"/>
</dbReference>
<feature type="domain" description="Fibronectin type-III" evidence="30">
    <location>
        <begin position="3458"/>
        <end position="3552"/>
    </location>
</feature>
<dbReference type="EC" id="2.7.11.1" evidence="5"/>
<dbReference type="KEGG" id="dqu:106752139"/>
<feature type="compositionally biased region" description="Basic and acidic residues" evidence="27">
    <location>
        <begin position="799"/>
        <end position="838"/>
    </location>
</feature>
<feature type="domain" description="Ig-like" evidence="29">
    <location>
        <begin position="2707"/>
        <end position="2795"/>
    </location>
</feature>
<feature type="compositionally biased region" description="Low complexity" evidence="27">
    <location>
        <begin position="1655"/>
        <end position="1665"/>
    </location>
</feature>
<name>A0A6P3YDC0_DINQU</name>
<feature type="compositionally biased region" description="Low complexity" evidence="27">
    <location>
        <begin position="1813"/>
        <end position="1823"/>
    </location>
</feature>
<evidence type="ECO:0000259" key="28">
    <source>
        <dbReference type="PROSITE" id="PS50002"/>
    </source>
</evidence>
<dbReference type="SMART" id="SM00409">
    <property type="entry name" value="IG"/>
    <property type="match status" value="11"/>
</dbReference>
<keyword evidence="19" id="KW-0514">Muscle protein</keyword>
<evidence type="ECO:0000256" key="27">
    <source>
        <dbReference type="SAM" id="MobiDB-lite"/>
    </source>
</evidence>
<feature type="compositionally biased region" description="Low complexity" evidence="27">
    <location>
        <begin position="1892"/>
        <end position="1902"/>
    </location>
</feature>
<dbReference type="GO" id="GO:0005524">
    <property type="term" value="F:ATP binding"/>
    <property type="evidence" value="ECO:0007669"/>
    <property type="project" value="UniProtKB-KW"/>
</dbReference>
<keyword evidence="6 25" id="KW-0728">SH3 domain</keyword>
<dbReference type="PANTHER" id="PTHR14340:SF9">
    <property type="entry name" value="FIBRONECTIN TYPE-III DOMAIN-CONTAINING PROTEIN"/>
    <property type="match status" value="1"/>
</dbReference>
<evidence type="ECO:0000256" key="25">
    <source>
        <dbReference type="PROSITE-ProRule" id="PRU00192"/>
    </source>
</evidence>
<dbReference type="GO" id="GO:0009888">
    <property type="term" value="P:tissue development"/>
    <property type="evidence" value="ECO:0007669"/>
    <property type="project" value="UniProtKB-ARBA"/>
</dbReference>
<dbReference type="GO" id="GO:0005198">
    <property type="term" value="F:structural molecule activity"/>
    <property type="evidence" value="ECO:0007669"/>
    <property type="project" value="UniProtKB-ARBA"/>
</dbReference>
<feature type="non-terminal residue" evidence="32">
    <location>
        <position position="1"/>
    </location>
</feature>
<feature type="domain" description="Ig-like" evidence="29">
    <location>
        <begin position="2904"/>
        <end position="2994"/>
    </location>
</feature>
<dbReference type="PRINTS" id="PR00014">
    <property type="entry name" value="FNTYPEIII"/>
</dbReference>
<feature type="compositionally biased region" description="Basic and acidic residues" evidence="27">
    <location>
        <begin position="1746"/>
        <end position="1764"/>
    </location>
</feature>
<dbReference type="PROSITE" id="PS50835">
    <property type="entry name" value="IG_LIKE"/>
    <property type="match status" value="9"/>
</dbReference>
<dbReference type="GO" id="GO:0004674">
    <property type="term" value="F:protein serine/threonine kinase activity"/>
    <property type="evidence" value="ECO:0007669"/>
    <property type="project" value="UniProtKB-KW"/>
</dbReference>
<feature type="region of interest" description="Disordered" evidence="27">
    <location>
        <begin position="1954"/>
        <end position="2015"/>
    </location>
</feature>
<feature type="compositionally biased region" description="Low complexity" evidence="27">
    <location>
        <begin position="1341"/>
        <end position="1351"/>
    </location>
</feature>
<dbReference type="InterPro" id="IPR003961">
    <property type="entry name" value="FN3_dom"/>
</dbReference>
<sequence>QVTEEVTVEEKGKRPVTTVTEGPVEVVVEEIVLPLTLPEFVKPKDVEEVREQVLVTEEIVEGKEPKKITKKKIIKRKGQKQQVTEEVTVEEKGKRPVTTVTEGPIEEVVEETILPLPLPEIVKPEDIEVREQITVMEEKVDGEKPRKITKKKVIKRMGRKQQEIELIVVEEEGKLPVTTVTEGPVEDIVEDTVKALPHGEFAKPVDIGEIVEQIDERVTIDEEKRPTTIMTDQHADTTEIHDKPKHKRLTKHKIDETILKGTKEKPIYQEQPAKHEIPAEEVKEIVAEETEKQQAQLLIETEESAKVTKIDVKKAPKEKKEKTVIEEEEVIETIETPTQKIIKKKKLPKEEDKLVETVEEVEQVTEILETPTKKVIKKKKAKTLDDNVPEEIIEEIVIEKPKKKKAETTISPRESIEVTQILTELPIMKLTEGKLKPEEAVVHAIEEEKVTLQKVTREETSTIPTQEEVTLEISKEMISEKPEEEQVQPTIIKKKGLKVIETISETTTEGLPEKLKPTKEKAVPIEEVEQQADIKEVTVKKAPKKVKPKRTAEQQVEEEVVEEIVSKKPIKEKAKKLIIAHEEIETTETVPEMAVDKLDEDKKPEEKQAVPIKETEEDIQLTEIMVKKASKKKKAIETKEDRPDETVEDIELKKPKKEKAKKDITLKEGIEITEVAAEVTPEELISDKIPTEKKAKPDVAPVESIEITEVTTAMANGEVLEKKKVETAKVEVKDEKEKKLTRAKKEKVIPEKKPITVEEKQEEEKVEEMLPTKLKKEETKISEVLPDTMKATEITPETKIAEIPEKKRPEDKPQEEILPVETKKVEKPKEEIIPTTEEKPIDETTDKIKEKKIVKKKKKKPAKKDEIEEWVEPEYERPVLEPMPEKIQWEPTKKKKEKKILPESMQKLVPQKIERKEIKPTKLKYTEPEEKVQFGLIKLKKVTVVKKKEISEPKFPKIMLRSRITFIGDYPPELQIPQITYIEKNPVQTGILSRNTEEALEVLKKKYKKRKISEKELTELEKLEKEFEELKKVPLEKIEDKSVYERAPKKPEKTPEEPQKLVIGKGEVKQEPEVAPEEVKLKKIPEKKPEEITEIKKKPKKKETTEEVPQKEKEKPKEALEHDEFKPLEFDRPEIEKYVPEEFEKPEKPEPEPVPKPYEKPKKKKPEQEIEQIPIVKGIPKPKEPEDEPEVKFRIPTAEKPEDEPETITLKPWKKDKPEKEDDIEYPTLEKDKVPTKPVEDVDEVTIKQKVKPKRPKKKQIEPEEITEEITLKKTPEEKPEIPTKEVSEKVPLQKPKEPIEEVAEEVTIQKPVVEEKKEEIKEITEEVTLKKKPKKKPVTEEAAAEVTVKKPIPKEEEHVPEDVSEKIELKKLKEKPVKEEAADEVTVKPVVEEKVEEVTEITEEVTLKKKPKKKPVPEETVAEVTVQKPIPKEEEQVPEEITEKVELKKPKKKPVKDEVADEVTVKKPVIEEKKEEAEEIIEEVTLKKKPKKKPIAEEVAAEVIVKKAIPKEEEIPEEVSEKVELKKPKKKPVKEEVADEVTIKKPVLEEKKEEIEEITEEVTLKKKPKKKSIPEETAAEITMKKPVPKEEEQVPEEVSEKVELKKPKKKPVKEEAADEVTIKKPVVEEKKEEVEEITEEVTLKKKPKKKPVTEEAAAEVTVKKPVPKEEEQVPEEVTEKVELKKPKKKPVKEEAADEVTIKKPVVEEKKEEVEEITEEVTLKKKPKKKPVTEEAAAEVTVKKPVPKEEEQVPEEVTEKVELKKPKKKPVKEEAADEVTIKKPVVEEKKEEVEEIAEEVTLKKKPKKKPVTEEAAAEVTVKKPVPKEEEQVPEEVTEKVELKKPKKKPVKEEAADEVTIKKPVVEEKKEEVEEITEEVTLKKKPKKKPVTEEAAAEVTVKKQVPKEEEQVPEEVTEKVELKKPKKKPVKEEAADEVTIKKPVVEEKKEEVEEITEEVTLKKKPKKKPVTEEAAAEVTVKKPVPKEEEQVPEEVTEKVELKKPKKKPVKEEAADEVTIKKPVVEEKKEEVEEITEEVTLKKKPKKKPVTEEAAAEVTIKKPVPKEEEQVPEEVTEKVELKKPKKKPVVEEAADEVTIKKPVVEEKKEKIEEITEEVTLKKKPKKKPVTEETAAEVTVKKPVPKKEEQVPEEVTEKVEIKKPKKKPVKEEAADEITIKKAVVQKEEEEIISEEVILKKKPAKKAPVLEEVEETAVTIKKKERIPEEPKEEEEISTDVLLKRKKPTPKVEEVTAEELTIQKIVEVEEPEELVEEFTLKRKPPKKAPKPIEEIYEDVTLRKLRPKKKRPDIKEITEVENVTFRPRSTKTKEDVEQEFKISLNTYEEEDISMSGKVRLKPKKRPLTYSEETGEETIKIVQEIEDDSGPVEEIIDESEEEGKEEYSVEELDVDEMRIPLRRRKKKQKVPYKVEEFEEGDVKVQLKRDRKYSYEETDAESLALKLKTKRRVSTFEEEEASLSITKEEEISEEEYVVRDGDTMFSICSYEAETDEAINLVEGEKVYIIDHTNQDWWFVKKHLTEEKGWVPAQYLLNEVHYTIYLQRKLHEKIDRLPIFEKPGPGEKASAPRFIEKLQPIHTLDGYTIQFECQVEGLPRPQITWFRQTAIIKPSIDFQMYYDEDNVATLIIREVFPEDAGMFTCVAKNAAGFASSTTELIIEAPLSDHGSDITGPSRKSLSRESSLADILEGIPPTFSRKPKAKYVDEGDDVLLECRLVAVPEPDITWYFKDTQVVSQQNIVVATESDMHMYCSIVKISKVQKKQEGRYKIVAKNREGEASIDIPVKVKTGKSEPPEILEPLQSYVIKEGETVVLSTQIVGNPSPKITWYKDGKPVKGSQPKQDRHVNTLSLIQPQVADTGEYSVVAVNDMGKAETRATLTVEKVPSGAPEPPLFTERFQEVIVPEKGTFKLAAKVTGNPVPEVTWLRNNKPLEKSPNITESYDGENILLEIKNADSETDAGDYKCVASNPVGKASHGAKVTVDVAKVSFTRKLQSEIVVDEYKTLELNCETSHTVSTVWWHNDKEISGMDHREVIQEGRVHRLVIKKSGLTDAGTYKCTVKNQVTTSDVTVRATKPEFVRKLQDFEVKERDVAILEVEITSQTADVIWRKDGEILTPSKGKLEFVKDGTVRKLLIRSSSVHDEGEYTCALPDEECTAEVTVVELPPEIISKMQDVTIARGERATFEIELTKGDALVRWFKDGQELQFSEHVRLSIDGKKQKLKIYDTEMEDAGVYSCQVGNQTSSARLTVEEPEVDFIKKLPDVTLVPLNTDATFLIELSRTDVPVTWLRKGEIIDRTQTSKYSIIDEGNIKKLIVKKCTTDDIAEYTAAVVNVKTSSRLKVEIIETPPRIDPDTPRKYKTTKGEDIDVVVKFTATPTPTDEWTVNGRVVKKSKRIVTSVDECSAVLTIRDVQEKDIGDYNLRLTNPHGEDSIEINIVVVQVPGAPGTPEPLEITDNSITLHWKQPDSDGHSPIVEYILEYREKTESSWGKITETINETTHKLTKLTTNKEYTFRVTAVNEAGPGEASPNTPYLKISKLLAAEPPTILEALQSVVIGLGETVTLSCVIGGIPAPRITWFKDGAAFDDSSITYENRMAKCVIQRTTETSSATFTVKAHNDAGTAETSCQLKVQESPKITCDESLTNQRLPVADKWKIEIRFSGFPRPEVKWTKNNKKITDKRISVETREDTSVISISSLVRDDTASYTARATNEAGSSSIECHLKVIDKPSKPQGPVVAKEIRQDRVTIEWGPPVDDGGVELERYTIEKCEVSKQIWTKVGDVDKEVESFCAQKLQQDVDYMFRIVATNTVGPSDPLESEPIRTRTSFEPPGPPRGPLEVSGMTKTSFTIKWEPPENDGGTPITDYIIETKETSKKAWRRIAITKGDVTNTTVSDLKTDVSYNFRITAKNSVGTGPPYTAEEAITAGKRPTPPSCPLNVRATNVTSKSVTLSWSPPASTGGSELIGYVIEKRPLIGKGARWTKIVTLDATTHQYCVENLKESEFLFRIFAENSVGLSTPTNSEPVTLKTHANVPSPPTAPLEMRQIAANTMIIEWGRPESDGGAPLEGYKIAIRDAKKTMWMEVGRVGADIQKLMIRDLQENHEYLVRIFARNEIGFSDHLESEEPFKIVPTSELSFVEPVAEAMDKGETPSISFSTENTSSWLREHNMDADIHSYARARLLRKDEYFFRIWHYAKQLFE</sequence>
<feature type="compositionally biased region" description="Basic and acidic residues" evidence="27">
    <location>
        <begin position="1066"/>
        <end position="1160"/>
    </location>
</feature>
<feature type="compositionally biased region" description="Basic and acidic residues" evidence="27">
    <location>
        <begin position="1825"/>
        <end position="1843"/>
    </location>
</feature>
<feature type="domain" description="Ig-like" evidence="29">
    <location>
        <begin position="3362"/>
        <end position="3449"/>
    </location>
</feature>
<dbReference type="InterPro" id="IPR013098">
    <property type="entry name" value="Ig_I-set"/>
</dbReference>
<feature type="region of interest" description="Disordered" evidence="27">
    <location>
        <begin position="590"/>
        <end position="616"/>
    </location>
</feature>
<keyword evidence="16" id="KW-0460">Magnesium</keyword>
<evidence type="ECO:0000256" key="19">
    <source>
        <dbReference type="ARBA" id="ARBA00023179"/>
    </source>
</evidence>
<feature type="compositionally biased region" description="Basic and acidic residues" evidence="27">
    <location>
        <begin position="1904"/>
        <end position="1922"/>
    </location>
</feature>
<feature type="region of interest" description="Disordered" evidence="27">
    <location>
        <begin position="1880"/>
        <end position="1936"/>
    </location>
</feature>
<dbReference type="GO" id="GO:0046872">
    <property type="term" value="F:metal ion binding"/>
    <property type="evidence" value="ECO:0007669"/>
    <property type="project" value="UniProtKB-KW"/>
</dbReference>
<feature type="domain" description="Ig-like" evidence="29">
    <location>
        <begin position="2583"/>
        <end position="2672"/>
    </location>
</feature>
<evidence type="ECO:0000256" key="8">
    <source>
        <dbReference type="ARBA" id="ARBA00022527"/>
    </source>
</evidence>
<feature type="compositionally biased region" description="Basic and acidic residues" evidence="27">
    <location>
        <begin position="2142"/>
        <end position="2159"/>
    </location>
</feature>
<dbReference type="GO" id="GO:0005634">
    <property type="term" value="C:nucleus"/>
    <property type="evidence" value="ECO:0007669"/>
    <property type="project" value="UniProtKB-SubCell"/>
</dbReference>
<dbReference type="GO" id="GO:0005516">
    <property type="term" value="F:calmodulin binding"/>
    <property type="evidence" value="ECO:0007669"/>
    <property type="project" value="UniProtKB-KW"/>
</dbReference>
<evidence type="ECO:0000256" key="14">
    <source>
        <dbReference type="ARBA" id="ARBA00022837"/>
    </source>
</evidence>
<evidence type="ECO:0000256" key="12">
    <source>
        <dbReference type="ARBA" id="ARBA00022741"/>
    </source>
</evidence>
<dbReference type="InterPro" id="IPR036028">
    <property type="entry name" value="SH3-like_dom_sf"/>
</dbReference>
<dbReference type="Gene3D" id="2.60.40.10">
    <property type="entry name" value="Immunoglobulins"/>
    <property type="match status" value="16"/>
</dbReference>
<dbReference type="CDD" id="cd00063">
    <property type="entry name" value="FN3"/>
    <property type="match status" value="5"/>
</dbReference>
<feature type="region of interest" description="Disordered" evidence="27">
    <location>
        <begin position="2117"/>
        <end position="2164"/>
    </location>
</feature>
<dbReference type="SMART" id="SM00326">
    <property type="entry name" value="SH3"/>
    <property type="match status" value="1"/>
</dbReference>
<organism evidence="31 32">
    <name type="scientific">Dinoponera quadriceps</name>
    <name type="common">South American ant</name>
    <dbReference type="NCBI Taxonomy" id="609295"/>
    <lineage>
        <taxon>Eukaryota</taxon>
        <taxon>Metazoa</taxon>
        <taxon>Ecdysozoa</taxon>
        <taxon>Arthropoda</taxon>
        <taxon>Hexapoda</taxon>
        <taxon>Insecta</taxon>
        <taxon>Pterygota</taxon>
        <taxon>Neoptera</taxon>
        <taxon>Endopterygota</taxon>
        <taxon>Hymenoptera</taxon>
        <taxon>Apocrita</taxon>
        <taxon>Aculeata</taxon>
        <taxon>Formicoidea</taxon>
        <taxon>Formicidae</taxon>
        <taxon>Ponerinae</taxon>
        <taxon>Ponerini</taxon>
        <taxon>Dinoponera</taxon>
    </lineage>
</organism>
<feature type="compositionally biased region" description="Basic and acidic residues" evidence="27">
    <location>
        <begin position="1190"/>
        <end position="1200"/>
    </location>
</feature>
<dbReference type="GO" id="GO:0045989">
    <property type="term" value="P:positive regulation of striated muscle contraction"/>
    <property type="evidence" value="ECO:0007669"/>
    <property type="project" value="UniProtKB-ARBA"/>
</dbReference>
<feature type="region of interest" description="Disordered" evidence="27">
    <location>
        <begin position="3824"/>
        <end position="3853"/>
    </location>
</feature>
<evidence type="ECO:0000256" key="9">
    <source>
        <dbReference type="ARBA" id="ARBA00022679"/>
    </source>
</evidence>
<feature type="region of interest" description="Disordered" evidence="27">
    <location>
        <begin position="1403"/>
        <end position="1442"/>
    </location>
</feature>
<feature type="domain" description="Fibronectin type-III" evidence="30">
    <location>
        <begin position="3947"/>
        <end position="4044"/>
    </location>
</feature>
<keyword evidence="14" id="KW-0106">Calcium</keyword>
<dbReference type="OrthoDB" id="2152335at2759"/>
<dbReference type="SUPFAM" id="SSF49265">
    <property type="entry name" value="Fibronectin type III"/>
    <property type="match status" value="3"/>
</dbReference>
<dbReference type="FunFam" id="2.60.40.10:FF:001138">
    <property type="entry name" value="Sallimus, isoform P"/>
    <property type="match status" value="1"/>
</dbReference>
<keyword evidence="9" id="KW-0808">Transferase</keyword>
<evidence type="ECO:0000256" key="24">
    <source>
        <dbReference type="ARBA" id="ARBA00073138"/>
    </source>
</evidence>
<comment type="catalytic activity">
    <reaction evidence="22">
        <text>L-threonyl-[protein] + ATP = O-phospho-L-threonyl-[protein] + ADP + H(+)</text>
        <dbReference type="Rhea" id="RHEA:46608"/>
        <dbReference type="Rhea" id="RHEA-COMP:11060"/>
        <dbReference type="Rhea" id="RHEA-COMP:11605"/>
        <dbReference type="ChEBI" id="CHEBI:15378"/>
        <dbReference type="ChEBI" id="CHEBI:30013"/>
        <dbReference type="ChEBI" id="CHEBI:30616"/>
        <dbReference type="ChEBI" id="CHEBI:61977"/>
        <dbReference type="ChEBI" id="CHEBI:456216"/>
        <dbReference type="EC" id="2.7.11.1"/>
    </reaction>
</comment>
<dbReference type="InterPro" id="IPR007110">
    <property type="entry name" value="Ig-like_dom"/>
</dbReference>
<proteinExistence type="inferred from homology"/>
<dbReference type="FunFam" id="2.60.40.10:FF:000050">
    <property type="entry name" value="Titin isoform B"/>
    <property type="match status" value="2"/>
</dbReference>
<evidence type="ECO:0000256" key="4">
    <source>
        <dbReference type="ARBA" id="ARBA00006692"/>
    </source>
</evidence>
<feature type="region of interest" description="Disordered" evidence="27">
    <location>
        <begin position="1041"/>
        <end position="1299"/>
    </location>
</feature>
<dbReference type="PANTHER" id="PTHR14340">
    <property type="entry name" value="MICROFIBRIL-ASSOCIATED GLYCOPROTEIN 3"/>
    <property type="match status" value="1"/>
</dbReference>
<dbReference type="InterPro" id="IPR003599">
    <property type="entry name" value="Ig_sub"/>
</dbReference>
<dbReference type="Gene3D" id="2.30.30.40">
    <property type="entry name" value="SH3 Domains"/>
    <property type="match status" value="1"/>
</dbReference>
<evidence type="ECO:0000256" key="21">
    <source>
        <dbReference type="ARBA" id="ARBA00023319"/>
    </source>
</evidence>
<keyword evidence="20" id="KW-0539">Nucleus</keyword>
<feature type="domain" description="Ig-like" evidence="29">
    <location>
        <begin position="2998"/>
        <end position="3083"/>
    </location>
</feature>
<evidence type="ECO:0000259" key="29">
    <source>
        <dbReference type="PROSITE" id="PS50835"/>
    </source>
</evidence>
<feature type="coiled-coil region" evidence="26">
    <location>
        <begin position="1003"/>
        <end position="1033"/>
    </location>
</feature>
<dbReference type="Pfam" id="PF00018">
    <property type="entry name" value="SH3_1"/>
    <property type="match status" value="1"/>
</dbReference>
<feature type="domain" description="Fibronectin type-III" evidence="30">
    <location>
        <begin position="4048"/>
        <end position="4144"/>
    </location>
</feature>
<feature type="compositionally biased region" description="Basic and acidic residues" evidence="27">
    <location>
        <begin position="594"/>
        <end position="608"/>
    </location>
</feature>
<dbReference type="FunFam" id="2.60.40.10:FF:000031">
    <property type="entry name" value="Myosin-binding protein C, slow type"/>
    <property type="match status" value="2"/>
</dbReference>
<dbReference type="FunFam" id="2.60.40.10:FF:000032">
    <property type="entry name" value="palladin isoform X1"/>
    <property type="match status" value="1"/>
</dbReference>
<evidence type="ECO:0000256" key="23">
    <source>
        <dbReference type="ARBA" id="ARBA00048679"/>
    </source>
</evidence>
<feature type="region of interest" description="Disordered" evidence="27">
    <location>
        <begin position="1562"/>
        <end position="1620"/>
    </location>
</feature>
<keyword evidence="18" id="KW-1015">Disulfide bond</keyword>
<dbReference type="GO" id="GO:0060298">
    <property type="term" value="P:positive regulation of sarcomere organization"/>
    <property type="evidence" value="ECO:0007669"/>
    <property type="project" value="UniProtKB-ARBA"/>
</dbReference>
<dbReference type="InterPro" id="IPR036116">
    <property type="entry name" value="FN3_sf"/>
</dbReference>
<feature type="region of interest" description="Disordered" evidence="27">
    <location>
        <begin position="1720"/>
        <end position="1778"/>
    </location>
</feature>
<feature type="compositionally biased region" description="Low complexity" evidence="27">
    <location>
        <begin position="2050"/>
        <end position="2060"/>
    </location>
</feature>
<feature type="compositionally biased region" description="Low complexity" evidence="27">
    <location>
        <begin position="1971"/>
        <end position="1981"/>
    </location>
</feature>
<keyword evidence="11" id="KW-0677">Repeat</keyword>
<dbReference type="InterPro" id="IPR003598">
    <property type="entry name" value="Ig_sub2"/>
</dbReference>
<dbReference type="CDD" id="cd00096">
    <property type="entry name" value="Ig"/>
    <property type="match status" value="1"/>
</dbReference>
<comment type="cofactor">
    <cofactor evidence="1">
        <name>Mg(2+)</name>
        <dbReference type="ChEBI" id="CHEBI:18420"/>
    </cofactor>
</comment>
<feature type="region of interest" description="Disordered" evidence="27">
    <location>
        <begin position="778"/>
        <end position="838"/>
    </location>
</feature>
<evidence type="ECO:0000256" key="1">
    <source>
        <dbReference type="ARBA" id="ARBA00001946"/>
    </source>
</evidence>
<evidence type="ECO:0000256" key="17">
    <source>
        <dbReference type="ARBA" id="ARBA00022860"/>
    </source>
</evidence>
<feature type="domain" description="Fibronectin type-III" evidence="30">
    <location>
        <begin position="3744"/>
        <end position="3839"/>
    </location>
</feature>
<feature type="domain" description="Ig-like" evidence="29">
    <location>
        <begin position="2808"/>
        <end position="2893"/>
    </location>
</feature>